<feature type="transmembrane region" description="Helical" evidence="1">
    <location>
        <begin position="169"/>
        <end position="194"/>
    </location>
</feature>
<proteinExistence type="predicted"/>
<gene>
    <name evidence="2" type="ORF">QNI22_13055</name>
</gene>
<feature type="transmembrane region" description="Helical" evidence="1">
    <location>
        <begin position="113"/>
        <end position="132"/>
    </location>
</feature>
<accession>A0AAE3UGH9</accession>
<evidence type="ECO:0000313" key="3">
    <source>
        <dbReference type="Proteomes" id="UP001232063"/>
    </source>
</evidence>
<feature type="transmembrane region" description="Helical" evidence="1">
    <location>
        <begin position="57"/>
        <end position="80"/>
    </location>
</feature>
<feature type="transmembrane region" description="Helical" evidence="1">
    <location>
        <begin position="86"/>
        <end position="106"/>
    </location>
</feature>
<name>A0AAE3UGH9_9BACT</name>
<evidence type="ECO:0000256" key="1">
    <source>
        <dbReference type="SAM" id="Phobius"/>
    </source>
</evidence>
<feature type="transmembrane region" description="Helical" evidence="1">
    <location>
        <begin position="200"/>
        <end position="222"/>
    </location>
</feature>
<keyword evidence="1" id="KW-0472">Membrane</keyword>
<keyword evidence="1" id="KW-0812">Transmembrane</keyword>
<dbReference type="RefSeq" id="WP_314511088.1">
    <property type="nucleotide sequence ID" value="NZ_JASJOU010000003.1"/>
</dbReference>
<sequence>MISCKQCGVELETQMKSCPLCGTVVGEAGYKGSTATELSLTNVLQLPAEDKYVLKHLLWQIVAILLFSGIVATLLIDLMINQHVTWAVYPLCFCTILLSYAALLAFWHKKTMYQILVGWLASTLVLWLLYYLFPFAGWLLYLGIPILFSVNFILLALMSLFHLTGQKGLYLLAYIFVAIALLGLLLEGIISYYVSRQIHLSWSVIVAACLFPVITALFFMFYRMKNQPVFQKIFHT</sequence>
<keyword evidence="1" id="KW-1133">Transmembrane helix</keyword>
<dbReference type="AlphaFoldDB" id="A0AAE3UGH9"/>
<evidence type="ECO:0008006" key="4">
    <source>
        <dbReference type="Google" id="ProtNLM"/>
    </source>
</evidence>
<reference evidence="2" key="1">
    <citation type="submission" date="2023-05" db="EMBL/GenBank/DDBJ databases">
        <authorList>
            <person name="Zhang X."/>
        </authorList>
    </citation>
    <scope>NUCLEOTIDE SEQUENCE</scope>
    <source>
        <strain evidence="2">BD1B2-1</strain>
    </source>
</reference>
<keyword evidence="3" id="KW-1185">Reference proteome</keyword>
<dbReference type="Proteomes" id="UP001232063">
    <property type="component" value="Unassembled WGS sequence"/>
</dbReference>
<evidence type="ECO:0000313" key="2">
    <source>
        <dbReference type="EMBL" id="MDJ1501588.1"/>
    </source>
</evidence>
<comment type="caution">
    <text evidence="2">The sequence shown here is derived from an EMBL/GenBank/DDBJ whole genome shotgun (WGS) entry which is preliminary data.</text>
</comment>
<organism evidence="2 3">
    <name type="scientific">Xanthocytophaga agilis</name>
    <dbReference type="NCBI Taxonomy" id="3048010"/>
    <lineage>
        <taxon>Bacteria</taxon>
        <taxon>Pseudomonadati</taxon>
        <taxon>Bacteroidota</taxon>
        <taxon>Cytophagia</taxon>
        <taxon>Cytophagales</taxon>
        <taxon>Rhodocytophagaceae</taxon>
        <taxon>Xanthocytophaga</taxon>
    </lineage>
</organism>
<feature type="transmembrane region" description="Helical" evidence="1">
    <location>
        <begin position="138"/>
        <end position="157"/>
    </location>
</feature>
<protein>
    <recommendedName>
        <fullName evidence="4">Zinc ribbon domain-containing protein</fullName>
    </recommendedName>
</protein>
<dbReference type="EMBL" id="JASJOU010000003">
    <property type="protein sequence ID" value="MDJ1501588.1"/>
    <property type="molecule type" value="Genomic_DNA"/>
</dbReference>